<evidence type="ECO:0000256" key="1">
    <source>
        <dbReference type="SAM" id="Phobius"/>
    </source>
</evidence>
<feature type="transmembrane region" description="Helical" evidence="1">
    <location>
        <begin position="128"/>
        <end position="148"/>
    </location>
</feature>
<keyword evidence="1" id="KW-0472">Membrane</keyword>
<dbReference type="PATRIC" id="fig|92835.4.peg.2805"/>
<organism evidence="2 3">
    <name type="scientific">Microbacterium terrae</name>
    <dbReference type="NCBI Taxonomy" id="69369"/>
    <lineage>
        <taxon>Bacteria</taxon>
        <taxon>Bacillati</taxon>
        <taxon>Actinomycetota</taxon>
        <taxon>Actinomycetes</taxon>
        <taxon>Micrococcales</taxon>
        <taxon>Microbacteriaceae</taxon>
        <taxon>Microbacterium</taxon>
    </lineage>
</organism>
<feature type="transmembrane region" description="Helical" evidence="1">
    <location>
        <begin position="155"/>
        <end position="176"/>
    </location>
</feature>
<name>A0A0M2H3Y3_9MICO</name>
<dbReference type="Proteomes" id="UP000033956">
    <property type="component" value="Unassembled WGS sequence"/>
</dbReference>
<feature type="transmembrane region" description="Helical" evidence="1">
    <location>
        <begin position="208"/>
        <end position="230"/>
    </location>
</feature>
<gene>
    <name evidence="2" type="ORF">RS81_02769</name>
</gene>
<reference evidence="2 3" key="1">
    <citation type="submission" date="2015-02" db="EMBL/GenBank/DDBJ databases">
        <title>Draft genome sequences of ten Microbacterium spp. with emphasis on heavy metal contaminated environments.</title>
        <authorList>
            <person name="Corretto E."/>
        </authorList>
    </citation>
    <scope>NUCLEOTIDE SEQUENCE [LARGE SCALE GENOMIC DNA]</scope>
    <source>
        <strain evidence="2 3">DSM 12510</strain>
    </source>
</reference>
<sequence>MSNWGDLMSWAWFRIAAGMTALSGVVAGFIVNVDRAAREEQALSAVLANYFSMFTIVSTLLSVSVLGFAAAWTLRHPGTAREPLSVALSLAAVAGPVLLLGLVYNLLLRDLPAPVALGDSAGIAMLDTYAVEVLHVVMPLFFVLDLLFAPHRRGLPWWSLGVLVGYPVAWVTYTMIRGELVANPDGTTPWWYPYPFLDPHGAGGYGSAFLYIGAITAGFLAIGAMIILIGRYRERRAVHRSAPATHGPLAI</sequence>
<evidence type="ECO:0000313" key="3">
    <source>
        <dbReference type="Proteomes" id="UP000033956"/>
    </source>
</evidence>
<accession>A0A0M2H3Y3</accession>
<feature type="transmembrane region" description="Helical" evidence="1">
    <location>
        <begin position="51"/>
        <end position="74"/>
    </location>
</feature>
<dbReference type="STRING" id="92835.RS81_02769"/>
<feature type="transmembrane region" description="Helical" evidence="1">
    <location>
        <begin position="86"/>
        <end position="108"/>
    </location>
</feature>
<comment type="caution">
    <text evidence="2">The sequence shown here is derived from an EMBL/GenBank/DDBJ whole genome shotgun (WGS) entry which is preliminary data.</text>
</comment>
<feature type="transmembrane region" description="Helical" evidence="1">
    <location>
        <begin position="12"/>
        <end position="31"/>
    </location>
</feature>
<dbReference type="NCBIfam" id="NF038065">
    <property type="entry name" value="Pr6Pr"/>
    <property type="match status" value="1"/>
</dbReference>
<evidence type="ECO:0000313" key="2">
    <source>
        <dbReference type="EMBL" id="KJL38495.1"/>
    </source>
</evidence>
<dbReference type="EMBL" id="JYIZ01000055">
    <property type="protein sequence ID" value="KJL38495.1"/>
    <property type="molecule type" value="Genomic_DNA"/>
</dbReference>
<evidence type="ECO:0008006" key="4">
    <source>
        <dbReference type="Google" id="ProtNLM"/>
    </source>
</evidence>
<keyword evidence="1" id="KW-0812">Transmembrane</keyword>
<keyword evidence="1" id="KW-1133">Transmembrane helix</keyword>
<dbReference type="InterPro" id="IPR049713">
    <property type="entry name" value="Pr6Pr-like"/>
</dbReference>
<dbReference type="AlphaFoldDB" id="A0A0M2H3Y3"/>
<protein>
    <recommendedName>
        <fullName evidence="4">FAR-17a/AIG1-like protein</fullName>
    </recommendedName>
</protein>
<keyword evidence="3" id="KW-1185">Reference proteome</keyword>
<proteinExistence type="predicted"/>